<dbReference type="Gene3D" id="1.20.58.740">
    <property type="match status" value="1"/>
</dbReference>
<dbReference type="InterPro" id="IPR046773">
    <property type="entry name" value="DOCKER_Lobe_C"/>
</dbReference>
<feature type="coiled-coil region" evidence="4">
    <location>
        <begin position="280"/>
        <end position="307"/>
    </location>
</feature>
<dbReference type="Pfam" id="PF20421">
    <property type="entry name" value="DHR-2_Lobe_C"/>
    <property type="match status" value="1"/>
</dbReference>
<evidence type="ECO:0000256" key="5">
    <source>
        <dbReference type="SAM" id="MobiDB-lite"/>
    </source>
</evidence>
<organism evidence="8 9">
    <name type="scientific">Sinocyclocheilus anshuiensis</name>
    <dbReference type="NCBI Taxonomy" id="1608454"/>
    <lineage>
        <taxon>Eukaryota</taxon>
        <taxon>Metazoa</taxon>
        <taxon>Chordata</taxon>
        <taxon>Craniata</taxon>
        <taxon>Vertebrata</taxon>
        <taxon>Euteleostomi</taxon>
        <taxon>Actinopterygii</taxon>
        <taxon>Neopterygii</taxon>
        <taxon>Teleostei</taxon>
        <taxon>Ostariophysi</taxon>
        <taxon>Cypriniformes</taxon>
        <taxon>Cyprinidae</taxon>
        <taxon>Cyprininae</taxon>
        <taxon>Sinocyclocheilus</taxon>
    </lineage>
</organism>
<feature type="domain" description="C2 DOCK-type" evidence="6">
    <location>
        <begin position="452"/>
        <end position="611"/>
    </location>
</feature>
<dbReference type="InterPro" id="IPR037808">
    <property type="entry name" value="C2_Dock-C"/>
</dbReference>
<dbReference type="InterPro" id="IPR046770">
    <property type="entry name" value="DOCKER_Lobe_B"/>
</dbReference>
<comment type="similarity">
    <text evidence="3">Belongs to the DOCK family.</text>
</comment>
<dbReference type="Proteomes" id="UP000472260">
    <property type="component" value="Unassembled WGS sequence"/>
</dbReference>
<dbReference type="PROSITE" id="PS51650">
    <property type="entry name" value="C2_DOCK"/>
    <property type="match status" value="1"/>
</dbReference>
<dbReference type="CDD" id="cd08696">
    <property type="entry name" value="C2_Dock-C"/>
    <property type="match status" value="1"/>
</dbReference>
<dbReference type="Pfam" id="PF11878">
    <property type="entry name" value="DOCK_C-D_N"/>
    <property type="match status" value="1"/>
</dbReference>
<evidence type="ECO:0000313" key="9">
    <source>
        <dbReference type="Proteomes" id="UP000472260"/>
    </source>
</evidence>
<dbReference type="InterPro" id="IPR026791">
    <property type="entry name" value="DOCK"/>
</dbReference>
<dbReference type="CDD" id="cd11701">
    <property type="entry name" value="DHR2_DOCK8"/>
    <property type="match status" value="1"/>
</dbReference>
<dbReference type="PROSITE" id="PS51651">
    <property type="entry name" value="DOCKER"/>
    <property type="match status" value="1"/>
</dbReference>
<feature type="region of interest" description="Disordered" evidence="5">
    <location>
        <begin position="1"/>
        <end position="23"/>
    </location>
</feature>
<dbReference type="FunFam" id="1.25.40.410:FF:000002">
    <property type="entry name" value="Dedicator of cytokinesis protein 7"/>
    <property type="match status" value="1"/>
</dbReference>
<evidence type="ECO:0000313" key="8">
    <source>
        <dbReference type="Ensembl" id="ENSSANP00000014168.1"/>
    </source>
</evidence>
<dbReference type="SUPFAM" id="SSF48371">
    <property type="entry name" value="ARM repeat"/>
    <property type="match status" value="1"/>
</dbReference>
<keyword evidence="4" id="KW-0175">Coiled coil</keyword>
<protein>
    <recommendedName>
        <fullName evidence="10">Dedicator of cytokinesis 8</fullName>
    </recommendedName>
</protein>
<dbReference type="FunFam" id="1.20.58.740:FF:000002">
    <property type="entry name" value="Dedicator of cytokinesis protein 7"/>
    <property type="match status" value="1"/>
</dbReference>
<dbReference type="GO" id="GO:2000406">
    <property type="term" value="P:positive regulation of T cell migration"/>
    <property type="evidence" value="ECO:0007669"/>
    <property type="project" value="TreeGrafter"/>
</dbReference>
<dbReference type="InterPro" id="IPR043162">
    <property type="entry name" value="DOCK_C_lobe_C"/>
</dbReference>
<accession>A0A671L2K3</accession>
<evidence type="ECO:0000256" key="2">
    <source>
        <dbReference type="ARBA" id="ARBA00022658"/>
    </source>
</evidence>
<evidence type="ECO:0008006" key="10">
    <source>
        <dbReference type="Google" id="ProtNLM"/>
    </source>
</evidence>
<dbReference type="InterPro" id="IPR016024">
    <property type="entry name" value="ARM-type_fold"/>
</dbReference>
<gene>
    <name evidence="8" type="primary">dock8</name>
</gene>
<dbReference type="Gene3D" id="2.60.40.150">
    <property type="entry name" value="C2 domain"/>
    <property type="match status" value="1"/>
</dbReference>
<name>A0A671L2K3_9TELE</name>
<evidence type="ECO:0000259" key="6">
    <source>
        <dbReference type="PROSITE" id="PS51650"/>
    </source>
</evidence>
<dbReference type="InterPro" id="IPR021816">
    <property type="entry name" value="DOCK_C/D_N"/>
</dbReference>
<keyword evidence="1" id="KW-0597">Phosphoprotein</keyword>
<reference evidence="8" key="2">
    <citation type="submission" date="2025-09" db="UniProtKB">
        <authorList>
            <consortium name="Ensembl"/>
        </authorList>
    </citation>
    <scope>IDENTIFICATION</scope>
</reference>
<dbReference type="InterPro" id="IPR027007">
    <property type="entry name" value="C2_DOCK-type_domain"/>
</dbReference>
<dbReference type="PANTHER" id="PTHR23317:SF74">
    <property type="entry name" value="DEDICATOR OF CYTOKINESIS PROTEIN 8"/>
    <property type="match status" value="1"/>
</dbReference>
<dbReference type="InterPro" id="IPR046769">
    <property type="entry name" value="DOCKER_Lobe_A"/>
</dbReference>
<dbReference type="InterPro" id="IPR027357">
    <property type="entry name" value="DOCKER_dom"/>
</dbReference>
<dbReference type="PANTHER" id="PTHR23317">
    <property type="entry name" value="DEDICATOR OF CYTOKINESIS DOCK"/>
    <property type="match status" value="1"/>
</dbReference>
<dbReference type="Pfam" id="PF20422">
    <property type="entry name" value="DHR-2_Lobe_B"/>
    <property type="match status" value="1"/>
</dbReference>
<dbReference type="Pfam" id="PF14429">
    <property type="entry name" value="DOCK-C2"/>
    <property type="match status" value="1"/>
</dbReference>
<dbReference type="Pfam" id="PF06920">
    <property type="entry name" value="DHR-2_Lobe_A"/>
    <property type="match status" value="1"/>
</dbReference>
<dbReference type="InterPro" id="IPR043161">
    <property type="entry name" value="DOCK_C_lobe_A"/>
</dbReference>
<evidence type="ECO:0000256" key="1">
    <source>
        <dbReference type="ARBA" id="ARBA00022553"/>
    </source>
</evidence>
<feature type="domain" description="DOCKER" evidence="7">
    <location>
        <begin position="1422"/>
        <end position="1856"/>
    </location>
</feature>
<keyword evidence="2" id="KW-0344">Guanine-nucleotide releasing factor</keyword>
<sequence>EIRKHFSGTSHGSLPHHRHSHSASGSFCFNILRSGDAELMQELGEFPDDDLEVELVERECRTIRPSVPEEGVELDPHVRDCVQSYTQPWLVEKSPSLAELCDDTTRTTLTCSDFNLRALQPDCRVENLLRFSSPEELDRFNLEARNSNRYGELFGLYPPIDEDAVAIRPIPDCPKEHFGQRILVRCQTIKFDIEIEPLFATMALYDLKEKKKISENFHFDINSDQMKGFLRVHTPHTDASTLARSAVFSISYPSPDIYLVIKIEKVLQQGEIGDCAEPYMVLKESDAAKNREKLEKLRNQAEGFCQRLGRYSMPFAFATLALANITLHSYNTLPLNGRIFLLFFIKSSRFDLKQNVIFEMLCVELIVYCVCRQEGERLSDEDLFKFLAEIKRSSNQRRVKIIPVSPVPEMVPGCLSPELIPVKPVSEKNPRAVKEVLEFPSSEVYVPHNIYRNLLYVYPLRLNLTNRLTSARNITVKIQFMSGEDPSCAMPVIFGKSSGPEFLQEVYTPVTYHNRSPDFYDEIKIRLPARLTEKHHLLLTFYHISCQVMTSLPSLQWLPMLNNDRLQTGQQCLPIILDKLPGNYSLHSPEVPPVKWMENHKGLFNLELQAVSSVQTQDSHLERFFTLCHALEGKTTFPIRVGDEKISENMFEHELKLSIISLSSSGLEPLVLFLHQVLDKLFRLIMQPMVIAGQTGAFHTGRALAFVLHSLERQKVMFLAYKYILALGLTLLLSLPGTGGLMAHPESRYSTLTRATANTVGFMLLQSRIRSTSNPDIPAPQSPEDTEVSNILGKLFHEELALQMVVSTGVCRENVYKYAWFFFELLVKSMSQHVSQLDKKAVPRRNRFSDRFKDDITTIVNVHMRQTREKVNISLAFFLYDLMSLMDRGFVFQLVKNYCNQMAAKSVNMSTLISMRLEFLRVLCSHEHYLNLSLFFSSPASAPASPSPSTSSQTSSSCSFQDHKITAMFDLSQDFKQRHYLTGLLLTELSTALDMESEGSVTFNVLQQKAISATYSLLCAHDLDQRCSRPEVKAKIAALYLPLVGIIIDSINYLDFTGTALHKSRCKSGGPEEDPDSITPINQSVAMAIAGNPFNTLARNALVSMASTGKTTNMLTAETSRNLLMCFLWIIKNADQNLVQRWTVDMPLSQLSRLLELLTICISCFEYRVKTLQSLQHHSVTFKKCNDRTLGQRENLRWRKDLTQWRQTNDRQDKSKAELDQEVIISGNLATETNLIVLDLLEMIVQAVPLADCKDNVVGGVLKVLLHSLTCNQSTTFLSHCFSTLRALIVKFGDLLFEEEAEQCADLCQKVLHYCSICVDGNRSQACATLYLIMRYSYSSASNFSRVKMQVTMSLASLVGKSSDIHEEYLRRSFRTILLYTFRHPVDELLRNLNSILSDTVKMKEFQKDPEMLMDLMYRIAKGYQTSPDLRLTWLQNMAEKHNSRKCFTESAMCLVHAAALVAEYLSMLEDHKYLPVGSVTFQSISPNVLEESAVSDDILSPDEDGVCSGRSFTENGLVGLLEQAAELFSNGGLYEAVNEVYKVIVPILEAHRDFRRLASTHDKLQRAFENIIQKGHKRMFGTYFRVGFYGSKFGDLDEQEFIYKEPGITHLPEISHRLENFYSQCFGDGVLEMIKDSTPVDRKKLNPNKAYIQITFVEPYFDDYEMKDRLTNFEKNFNLRRFMYTTPFTKSGRPRGELNEQYKRKTILTTMHAFPYIKTRINVIQKEEFDLTPIEVAIEDMQKKTRELAEATHREKPDAVMLQMVLQGSVTATVNQGPLEVAQVFLNEIPADPKLFRHHNKLRLCFKEFILRCGEAIEKNKQLITPDQKEYQQEMKKNYNKLRENLRPMLERKIPELYKPIIKPRIENRDSFKWNSLRRTQDENS</sequence>
<dbReference type="Gene3D" id="1.25.40.410">
    <property type="match status" value="1"/>
</dbReference>
<dbReference type="GO" id="GO:0007264">
    <property type="term" value="P:small GTPase-mediated signal transduction"/>
    <property type="evidence" value="ECO:0007669"/>
    <property type="project" value="InterPro"/>
</dbReference>
<dbReference type="Ensembl" id="ENSSANT00000015112.1">
    <property type="protein sequence ID" value="ENSSANP00000014168.1"/>
    <property type="gene ID" value="ENSSANG00000004737.1"/>
</dbReference>
<reference evidence="8" key="1">
    <citation type="submission" date="2025-08" db="UniProtKB">
        <authorList>
            <consortium name="Ensembl"/>
        </authorList>
    </citation>
    <scope>IDENTIFICATION</scope>
</reference>
<proteinExistence type="inferred from homology"/>
<evidence type="ECO:0000256" key="3">
    <source>
        <dbReference type="PROSITE-ProRule" id="PRU00983"/>
    </source>
</evidence>
<dbReference type="GO" id="GO:0005085">
    <property type="term" value="F:guanyl-nucleotide exchange factor activity"/>
    <property type="evidence" value="ECO:0007669"/>
    <property type="project" value="UniProtKB-KW"/>
</dbReference>
<dbReference type="GO" id="GO:0031252">
    <property type="term" value="C:cell leading edge"/>
    <property type="evidence" value="ECO:0007669"/>
    <property type="project" value="TreeGrafter"/>
</dbReference>
<evidence type="ECO:0000259" key="7">
    <source>
        <dbReference type="PROSITE" id="PS51651"/>
    </source>
</evidence>
<evidence type="ECO:0000256" key="4">
    <source>
        <dbReference type="SAM" id="Coils"/>
    </source>
</evidence>
<dbReference type="InterPro" id="IPR035892">
    <property type="entry name" value="C2_domain_sf"/>
</dbReference>
<dbReference type="GO" id="GO:1903905">
    <property type="term" value="P:positive regulation of establishment of T cell polarity"/>
    <property type="evidence" value="ECO:0007669"/>
    <property type="project" value="TreeGrafter"/>
</dbReference>
<keyword evidence="9" id="KW-1185">Reference proteome</keyword>